<comment type="caution">
    <text evidence="3">The sequence shown here is derived from an EMBL/GenBank/DDBJ whole genome shotgun (WGS) entry which is preliminary data.</text>
</comment>
<dbReference type="PANTHER" id="PTHR11905:SF159">
    <property type="entry name" value="ADAM METALLOPROTEASE"/>
    <property type="match status" value="1"/>
</dbReference>
<dbReference type="InterPro" id="IPR001590">
    <property type="entry name" value="Peptidase_M12B"/>
</dbReference>
<dbReference type="SUPFAM" id="SSF63829">
    <property type="entry name" value="Calcium-dependent phosphotriesterase"/>
    <property type="match status" value="1"/>
</dbReference>
<evidence type="ECO:0000256" key="1">
    <source>
        <dbReference type="SAM" id="SignalP"/>
    </source>
</evidence>
<proteinExistence type="predicted"/>
<dbReference type="Proteomes" id="UP001236507">
    <property type="component" value="Unassembled WGS sequence"/>
</dbReference>
<dbReference type="InterPro" id="IPR015943">
    <property type="entry name" value="WD40/YVTN_repeat-like_dom_sf"/>
</dbReference>
<gene>
    <name evidence="3" type="ORF">QM524_02530</name>
</gene>
<dbReference type="Gene3D" id="2.130.10.10">
    <property type="entry name" value="YVTN repeat-like/Quinoprotein amine dehydrogenase"/>
    <property type="match status" value="1"/>
</dbReference>
<dbReference type="Gene3D" id="2.60.40.10">
    <property type="entry name" value="Immunoglobulins"/>
    <property type="match status" value="3"/>
</dbReference>
<evidence type="ECO:0000313" key="4">
    <source>
        <dbReference type="Proteomes" id="UP001236507"/>
    </source>
</evidence>
<feature type="domain" description="Peptidase M12B" evidence="2">
    <location>
        <begin position="64"/>
        <end position="242"/>
    </location>
</feature>
<dbReference type="SUPFAM" id="SSF55486">
    <property type="entry name" value="Metalloproteases ('zincins'), catalytic domain"/>
    <property type="match status" value="1"/>
</dbReference>
<sequence>MNKLPLIVYLLLFAPFLFAQQTQETPTCGVNDSQMSADALSRVRNAQKFILASKASRTTQSGSWICRLAIEIDSETFEKFDSDSVYIKREVINAISQISKVYEKEMNVRLVPTVIHIWKDAQKDPYRGNRNIYDLLALFNSTWNYQNEFRAIANQFDKALFMTSKSLQGAAGIAYLGGTEGVVPWGQAGLGTVAHELAHTFGVPHTQSCEWPEGPLDYCTPSEGSCYDGALNTTAGTIMSYCGPRLSTFHELCRSVIQQYAKDNLPSATSKPESPVLSANYNFQSHAVIDWKPVVTADYYIVQSANSANFSTVQKTDTVNKSVWSSSLLRTGQNYLRIKACNSIGCSDWSNAVWNVPNDATLPPFAQYPLTSTANLSTNFTLSYTSVPNASAYEVQVAALSDADFKNPIFQTSSSSTSVLTKMNYYANQLKWRVRSVVGTTKSAWSEVQYVVVSNPNNYISTNYLTENSALKVLEYSGNYINNQSIIKLTVASDSSFKKILCVKNTQNIAAKSSYTYSFWLDSLQSNQTYFVKVEEIYNEPEYLLNIPKGVVSTTQTSFVYKGVSQGAQVAYFGKDKNPDLANSINAVEMRENEIVAQNARGIFTIQVNNLQVKTFDHANTTGAIGNQNYGLSLSGGDPTIKTIQLLGKRLLPSSSLVYALRKLDPVTGKMLSSVELSNPDNISPSKFDYANQLFYGYSDVQGASVFGKIEKDSLKTLFTYKSTESNVYFQTPVWNQNTMWVEVYKYNSQSRELWQYDMATKQVKTFTKSDVPQLSSAINQTFMDSKGVLWLLQNGRVLRYSEGAWEVQNYASFLKPNYIAEDAQNNIYVYDSGNIFKYADQTWSKTGNIVLSTTGLSKMLADVKGNIWFQYPNFLIRYNACSGAPNQPKLTAQSPSIEYGQQVQLTAQGCSQVTWSWSNKVEGSQQKTSSSATLIVNPTVTTTYAAICENSGCSSLPSNTTVNVIPIVKFQSSGIQTVCASDSIKLEAKVFGEIANSESFVMQVKLANGVSQTIKPLKQELIGTQTYRITDLSPRFGTGVFQVSLRGITTGLLSKDTLIGKIATLPAVSAMGDTTCAGEPAQISVRGGSTYQWSGPNGFSSSNSSIVFSKSQTENSGTYSIKVTDDNGCTNTAKTVLLVKPSPKIEANFNEDLVNHTLTLTASGGVNYFWQGPNQFTSTNANPIIENVTAAYNGTYTVRAWGSNSCTNYAQLKVALAMPLGFDGEISQSLSAFPNPAKDFVTLKSTLQGEVEVKLVDMLGNVVFESSFKESTKVSTADLTRGVYLVWFQSSKDRISQKLVLE</sequence>
<dbReference type="NCBIfam" id="TIGR04183">
    <property type="entry name" value="Por_Secre_tail"/>
    <property type="match status" value="1"/>
</dbReference>
<accession>A0ABT6Y3H9</accession>
<feature type="chain" id="PRO_5047452749" evidence="1">
    <location>
        <begin position="20"/>
        <end position="1303"/>
    </location>
</feature>
<dbReference type="Pfam" id="PF13688">
    <property type="entry name" value="Reprolysin_5"/>
    <property type="match status" value="1"/>
</dbReference>
<feature type="signal peptide" evidence="1">
    <location>
        <begin position="1"/>
        <end position="19"/>
    </location>
</feature>
<dbReference type="InterPro" id="IPR026444">
    <property type="entry name" value="Secre_tail"/>
</dbReference>
<dbReference type="SUPFAM" id="SSF49265">
    <property type="entry name" value="Fibronectin type III"/>
    <property type="match status" value="1"/>
</dbReference>
<evidence type="ECO:0000313" key="3">
    <source>
        <dbReference type="EMBL" id="MDI9858076.1"/>
    </source>
</evidence>
<evidence type="ECO:0000259" key="2">
    <source>
        <dbReference type="PROSITE" id="PS50215"/>
    </source>
</evidence>
<dbReference type="Gene3D" id="3.40.390.10">
    <property type="entry name" value="Collagenase (Catalytic Domain)"/>
    <property type="match status" value="1"/>
</dbReference>
<dbReference type="Pfam" id="PF18962">
    <property type="entry name" value="Por_Secre_tail"/>
    <property type="match status" value="1"/>
</dbReference>
<dbReference type="EMBL" id="JASHIF010000002">
    <property type="protein sequence ID" value="MDI9858076.1"/>
    <property type="molecule type" value="Genomic_DNA"/>
</dbReference>
<dbReference type="InterPro" id="IPR036116">
    <property type="entry name" value="FN3_sf"/>
</dbReference>
<reference evidence="3 4" key="1">
    <citation type="submission" date="2023-05" db="EMBL/GenBank/DDBJ databases">
        <title>Novel species of genus Flectobacillus isolated from stream in China.</title>
        <authorList>
            <person name="Lu H."/>
        </authorList>
    </citation>
    <scope>NUCLEOTIDE SEQUENCE [LARGE SCALE GENOMIC DNA]</scope>
    <source>
        <strain evidence="3 4">KCTC 42575</strain>
    </source>
</reference>
<dbReference type="InterPro" id="IPR013783">
    <property type="entry name" value="Ig-like_fold"/>
</dbReference>
<keyword evidence="1" id="KW-0732">Signal</keyword>
<protein>
    <submittedName>
        <fullName evidence="3">M12 family metallo-peptidase</fullName>
    </submittedName>
</protein>
<dbReference type="RefSeq" id="WP_283343341.1">
    <property type="nucleotide sequence ID" value="NZ_JASHIF010000002.1"/>
</dbReference>
<name>A0ABT6Y3H9_9BACT</name>
<organism evidence="3 4">
    <name type="scientific">Flectobacillus roseus</name>
    <dbReference type="NCBI Taxonomy" id="502259"/>
    <lineage>
        <taxon>Bacteria</taxon>
        <taxon>Pseudomonadati</taxon>
        <taxon>Bacteroidota</taxon>
        <taxon>Cytophagia</taxon>
        <taxon>Cytophagales</taxon>
        <taxon>Flectobacillaceae</taxon>
        <taxon>Flectobacillus</taxon>
    </lineage>
</organism>
<dbReference type="PANTHER" id="PTHR11905">
    <property type="entry name" value="ADAM A DISINTEGRIN AND METALLOPROTEASE DOMAIN"/>
    <property type="match status" value="1"/>
</dbReference>
<dbReference type="PROSITE" id="PS50215">
    <property type="entry name" value="ADAM_MEPRO"/>
    <property type="match status" value="1"/>
</dbReference>
<keyword evidence="4" id="KW-1185">Reference proteome</keyword>
<dbReference type="InterPro" id="IPR024079">
    <property type="entry name" value="MetalloPept_cat_dom_sf"/>
</dbReference>